<sequence length="100" mass="11223">MAGIICVPIIISSLACHDYDALCARFIFYQFIFFLRRVVWHSQELNFSPCVLLLNCGFRGSSALELLGAFGPCSFCLWHCQGLRIAVRLTLSNYLSGKKA</sequence>
<reference evidence="1" key="1">
    <citation type="submission" date="2016-02" db="EMBL/GenBank/DDBJ databases">
        <title>RNAseq analyses of the midgut from blood- or serum-fed Ixodes ricinus ticks.</title>
        <authorList>
            <person name="Perner J."/>
            <person name="Provaznik J."/>
            <person name="Schrenkova J."/>
            <person name="Urbanova V."/>
            <person name="Ribeiro J.M."/>
            <person name="Kopacek P."/>
        </authorList>
    </citation>
    <scope>NUCLEOTIDE SEQUENCE</scope>
    <source>
        <tissue evidence="1">Gut</tissue>
    </source>
</reference>
<dbReference type="AlphaFoldDB" id="A0A131YC66"/>
<name>A0A131YC66_IXORI</name>
<accession>A0A131YC66</accession>
<protein>
    <submittedName>
        <fullName evidence="1">Uncharacterized protein</fullName>
    </submittedName>
</protein>
<dbReference type="EMBL" id="GEFM01000265">
    <property type="protein sequence ID" value="JAP75531.1"/>
    <property type="molecule type" value="mRNA"/>
</dbReference>
<organism evidence="1">
    <name type="scientific">Ixodes ricinus</name>
    <name type="common">Common tick</name>
    <name type="synonym">Acarus ricinus</name>
    <dbReference type="NCBI Taxonomy" id="34613"/>
    <lineage>
        <taxon>Eukaryota</taxon>
        <taxon>Metazoa</taxon>
        <taxon>Ecdysozoa</taxon>
        <taxon>Arthropoda</taxon>
        <taxon>Chelicerata</taxon>
        <taxon>Arachnida</taxon>
        <taxon>Acari</taxon>
        <taxon>Parasitiformes</taxon>
        <taxon>Ixodida</taxon>
        <taxon>Ixodoidea</taxon>
        <taxon>Ixodidae</taxon>
        <taxon>Ixodinae</taxon>
        <taxon>Ixodes</taxon>
    </lineage>
</organism>
<evidence type="ECO:0000313" key="1">
    <source>
        <dbReference type="EMBL" id="JAP75531.1"/>
    </source>
</evidence>
<proteinExistence type="evidence at transcript level"/>